<protein>
    <submittedName>
        <fullName evidence="1">Uncharacterized protein</fullName>
    </submittedName>
</protein>
<dbReference type="Proteomes" id="UP000014107">
    <property type="component" value="Unassembled WGS sequence"/>
</dbReference>
<sequence length="56" mass="6043">MFKAGDVCKVKKSKYLAPGSLVKILLELQTDIYLCGNESGNTIVVAENLESLEVVA</sequence>
<proteinExistence type="predicted"/>
<accession>A0AAV3J4C7</accession>
<dbReference type="EMBL" id="ASWL01000001">
    <property type="protein sequence ID" value="EOU26600.1"/>
    <property type="molecule type" value="Genomic_DNA"/>
</dbReference>
<dbReference type="AlphaFoldDB" id="A0AAV3J4C7"/>
<evidence type="ECO:0000313" key="2">
    <source>
        <dbReference type="Proteomes" id="UP000014107"/>
    </source>
</evidence>
<evidence type="ECO:0000313" key="1">
    <source>
        <dbReference type="EMBL" id="EOU26600.1"/>
    </source>
</evidence>
<dbReference type="RefSeq" id="WP_010742879.1">
    <property type="nucleotide sequence ID" value="NZ_KE136362.1"/>
</dbReference>
<comment type="caution">
    <text evidence="1">The sequence shown here is derived from an EMBL/GenBank/DDBJ whole genome shotgun (WGS) entry which is preliminary data.</text>
</comment>
<organism evidence="1 2">
    <name type="scientific">Enterococcus avium ATCC 14025</name>
    <dbReference type="NCBI Taxonomy" id="1140002"/>
    <lineage>
        <taxon>Bacteria</taxon>
        <taxon>Bacillati</taxon>
        <taxon>Bacillota</taxon>
        <taxon>Bacilli</taxon>
        <taxon>Lactobacillales</taxon>
        <taxon>Enterococcaceae</taxon>
        <taxon>Enterococcus</taxon>
    </lineage>
</organism>
<reference evidence="1 2" key="1">
    <citation type="submission" date="2013-03" db="EMBL/GenBank/DDBJ databases">
        <title>The Genome Sequence of Enterococcus avium ATCC_14025 (PacBio/Illumina hybrid assembly).</title>
        <authorList>
            <consortium name="The Broad Institute Genomics Platform"/>
            <consortium name="The Broad Institute Genome Sequencing Center for Infectious Disease"/>
            <person name="Earl A."/>
            <person name="Russ C."/>
            <person name="Gilmore M."/>
            <person name="Surin D."/>
            <person name="Walker B."/>
            <person name="Young S."/>
            <person name="Zeng Q."/>
            <person name="Gargeya S."/>
            <person name="Fitzgerald M."/>
            <person name="Haas B."/>
            <person name="Abouelleil A."/>
            <person name="Allen A.W."/>
            <person name="Alvarado L."/>
            <person name="Arachchi H.M."/>
            <person name="Berlin A.M."/>
            <person name="Chapman S.B."/>
            <person name="Gainer-Dewar J."/>
            <person name="Goldberg J."/>
            <person name="Griggs A."/>
            <person name="Gujja S."/>
            <person name="Hansen M."/>
            <person name="Howarth C."/>
            <person name="Imamovic A."/>
            <person name="Ireland A."/>
            <person name="Larimer J."/>
            <person name="McCowan C."/>
            <person name="Murphy C."/>
            <person name="Pearson M."/>
            <person name="Poon T.W."/>
            <person name="Priest M."/>
            <person name="Roberts A."/>
            <person name="Saif S."/>
            <person name="Shea T."/>
            <person name="Sisk P."/>
            <person name="Sykes S."/>
            <person name="Wortman J."/>
            <person name="Nusbaum C."/>
            <person name="Birren B."/>
        </authorList>
    </citation>
    <scope>NUCLEOTIDE SEQUENCE [LARGE SCALE GENOMIC DNA]</scope>
    <source>
        <strain evidence="1 2">ATCC 14025</strain>
    </source>
</reference>
<name>A0AAV3J4C7_ENTAV</name>
<gene>
    <name evidence="1" type="ORF">I570_00356</name>
</gene>